<feature type="transmembrane region" description="Helical" evidence="1">
    <location>
        <begin position="12"/>
        <end position="41"/>
    </location>
</feature>
<evidence type="ECO:0000313" key="3">
    <source>
        <dbReference type="Proteomes" id="UP000075238"/>
    </source>
</evidence>
<dbReference type="KEGG" id="cnan:A2G96_23435"/>
<accession>A0A142JRS5</accession>
<dbReference type="AlphaFoldDB" id="A0A142JRS5"/>
<keyword evidence="1" id="KW-0812">Transmembrane</keyword>
<reference evidence="2 3" key="1">
    <citation type="submission" date="2016-03" db="EMBL/GenBank/DDBJ databases">
        <title>Complete genome sequence of a novel chlorpyrifos degrading bacterium, Cupriavidus nantongensis sp. X1.</title>
        <authorList>
            <person name="Fang L."/>
        </authorList>
    </citation>
    <scope>NUCLEOTIDE SEQUENCE [LARGE SCALE GENOMIC DNA]</scope>
    <source>
        <strain evidence="2 3">X1</strain>
    </source>
</reference>
<dbReference type="RefSeq" id="WP_062802614.1">
    <property type="nucleotide sequence ID" value="NZ_CP014845.1"/>
</dbReference>
<evidence type="ECO:0000313" key="2">
    <source>
        <dbReference type="EMBL" id="AMR80787.1"/>
    </source>
</evidence>
<organism evidence="2 3">
    <name type="scientific">Cupriavidus nantongensis</name>
    <dbReference type="NCBI Taxonomy" id="1796606"/>
    <lineage>
        <taxon>Bacteria</taxon>
        <taxon>Pseudomonadati</taxon>
        <taxon>Pseudomonadota</taxon>
        <taxon>Betaproteobacteria</taxon>
        <taxon>Burkholderiales</taxon>
        <taxon>Burkholderiaceae</taxon>
        <taxon>Cupriavidus</taxon>
    </lineage>
</organism>
<proteinExistence type="predicted"/>
<keyword evidence="1" id="KW-1133">Transmembrane helix</keyword>
<dbReference type="OrthoDB" id="8971023at2"/>
<protein>
    <submittedName>
        <fullName evidence="2">Uncharacterized protein</fullName>
    </submittedName>
</protein>
<feature type="transmembrane region" description="Helical" evidence="1">
    <location>
        <begin position="47"/>
        <end position="66"/>
    </location>
</feature>
<name>A0A142JRS5_9BURK</name>
<dbReference type="Proteomes" id="UP000075238">
    <property type="component" value="Chromosome 2"/>
</dbReference>
<sequence>MNWKRLYALLQICFMVGLAAAFSAGFWSFVVAGICRIAFALGESESMLLIGLPLFVALFFVFAKYLPKPLRKAGMLSEDPSAFGPWFKG</sequence>
<evidence type="ECO:0000256" key="1">
    <source>
        <dbReference type="SAM" id="Phobius"/>
    </source>
</evidence>
<keyword evidence="3" id="KW-1185">Reference proteome</keyword>
<dbReference type="EMBL" id="CP014845">
    <property type="protein sequence ID" value="AMR80787.1"/>
    <property type="molecule type" value="Genomic_DNA"/>
</dbReference>
<keyword evidence="1" id="KW-0472">Membrane</keyword>
<gene>
    <name evidence="2" type="ORF">A2G96_23435</name>
</gene>